<reference evidence="2 3" key="1">
    <citation type="submission" date="2020-10" db="EMBL/GenBank/DDBJ databases">
        <title>The draft genomes of Cyclamen pathogen Pseudomonas sp.</title>
        <authorList>
            <person name="Fujikawa T."/>
            <person name="Sawada H."/>
        </authorList>
    </citation>
    <scope>NUCLEOTIDE SEQUENCE [LARGE SCALE GENOMIC DNA]</scope>
    <source>
        <strain evidence="2 3">MAFF 301449</strain>
    </source>
</reference>
<dbReference type="EMBL" id="JADDUM010000069">
    <property type="protein sequence ID" value="MBE8591386.1"/>
    <property type="molecule type" value="Genomic_DNA"/>
</dbReference>
<accession>A0ABR9SR44</accession>
<keyword evidence="3" id="KW-1185">Reference proteome</keyword>
<evidence type="ECO:0000313" key="2">
    <source>
        <dbReference type="EMBL" id="MBE8591386.1"/>
    </source>
</evidence>
<sequence>MPETPSLRRAHIEQIVRLFSGAATLREVAIKQVQATLNRRFPSLNLLAGRVAIGTPMHADQYDYSPLANEVMVRLTGTRPVRYIEGYHQVFVHQRESHVPGGPPLADIEKLVNQLGASLLEDWLAHLQDWWRETLPVDTTRWAYLSDDLLALLYDSQQPPGMDAQQFARVFPPAALRASRPDRQWSLHGASLQVQTLHVRPKGTVQTPQMLPLLILDHRLFGAELRTLLLFSPATGLHPLTRLADIEALIPDYLSQHQAGQALEWFVQEPWGDPFDALAASYAERQRTEVLAIDRTVPRSPDQFQQLLDHVTDPWRWFASTLTPFQQRVQDHLPLWLIHASAADSLAYARALQALVVAQASAGGRTFLDGIAPIRTFAAQALTRCLRKEPKATGIAPDDIELSYQIVTAAMTPGGFASGEVHRETLSLTDLALANLGGFPHVPSAISVKDASAPAWLTAALLKGCVTEVDIGQAYPALLKQTLSDDPVERPRREALFIQQVRAQLPLLAVQMKIKGENGLTEAGYRLVQAAVMQQPEAAFWPLAFKATPSSSADTVVNMYMIGARGSEQGPQLLYQPLFSPSLREFSSSAALFEAIKTSGPLQDLVLAWLPPTRQAVYANGGFQEPHVRHFLAGDEFSVPERPAPATLSRHPLAADPLVQVFASTVQALVSLAQAQSVSNAEQRWTTLKEGGWLLFNSLLPFIRGPVALAGWMLQVMDGVQQDVPAISSTEPAAQAQGLMDLLSNLVLILAHRVSPHESPPTLQLQHPAFKPTPPRQAPTTLVRGPLDVPLRSPGGWSNARDTLTPPLRARLERLSLRALPVSEGLPGAQVGGRLNGLLFNAAAQPPQWQVPVRGHVYRVQVGDNSVRVISADGRELGPWLRLLDTGVWDVDLRLRLLGGQADTPTKLPDTESRHQQLERDYLQYIQRREAANRAMMVAYQLKHSTAAITEQQRATAASRYAQELRNKLDASRQELQCLKDLQALKARPNYEGELSTTLEGLVLNLRQLLQQARETTVAINHRLVPALKQVESESVEEALSDSNQQAHLALNKGMRELADSNGDAIEWRTQELNFLQALERVPKYGPDKARALLANKPAGPTVLELQSLQVTTLWAVALNTEGARLDDDFFQSLDDTIHRARWASSSQAQLDELAPHSTQLRIELLESFNRAYALTDDRIEFWRAMEPDKFHLVYLEKLQRLFTQLHAEVERELAATLVPAAPAPAPVPRAARKRVIRTRNQDLYVARITQTTGEQPVEVAEVLDNQDAVIASFTHAADGVWEPVTPAAQAQAAPLPNLNRLIQRGEALRAPVEQAIGEVLKMARTANEPQSLQDILEQRAGKLRQCADALHRRLQQGEPARLSATQQARARTVAAELRADADRLTEQGLQARLNTIKSRPPTQSGLDVLVSHHEASILRQGGRVALAGSPTDWLQAYVVMDVHTRRPLCYGHFHYARETGPDDHFTAAHLKTPVQHRMGKQSQAQAQAQAFARIQAGQGGRAQQTLEIHRGEINLRMARRLFFQAPMWTREW</sequence>
<evidence type="ECO:0000256" key="1">
    <source>
        <dbReference type="SAM" id="MobiDB-lite"/>
    </source>
</evidence>
<proteinExistence type="predicted"/>
<organism evidence="2 3">
    <name type="scientific">Pseudomonas cyclaminis</name>
    <dbReference type="NCBI Taxonomy" id="2781239"/>
    <lineage>
        <taxon>Bacteria</taxon>
        <taxon>Pseudomonadati</taxon>
        <taxon>Pseudomonadota</taxon>
        <taxon>Gammaproteobacteria</taxon>
        <taxon>Pseudomonadales</taxon>
        <taxon>Pseudomonadaceae</taxon>
        <taxon>Pseudomonas</taxon>
    </lineage>
</organism>
<dbReference type="RefSeq" id="WP_193862633.1">
    <property type="nucleotide sequence ID" value="NZ_JADDUM010000069.1"/>
</dbReference>
<name>A0ABR9SR44_9PSED</name>
<gene>
    <name evidence="2" type="ORF">IQK56_10845</name>
</gene>
<dbReference type="Proteomes" id="UP000613075">
    <property type="component" value="Unassembled WGS sequence"/>
</dbReference>
<comment type="caution">
    <text evidence="2">The sequence shown here is derived from an EMBL/GenBank/DDBJ whole genome shotgun (WGS) entry which is preliminary data.</text>
</comment>
<protein>
    <submittedName>
        <fullName evidence="2">Uncharacterized protein</fullName>
    </submittedName>
</protein>
<feature type="region of interest" description="Disordered" evidence="1">
    <location>
        <begin position="760"/>
        <end position="782"/>
    </location>
</feature>
<evidence type="ECO:0000313" key="3">
    <source>
        <dbReference type="Proteomes" id="UP000613075"/>
    </source>
</evidence>